<accession>A0A8J2XX25</accession>
<keyword evidence="3 6" id="KW-1133">Transmembrane helix</keyword>
<sequence>MTDHTPYTVPKEPGGIRAVVLAVAVHIALLAFFWIGIDWQSETPVAVKAEIWDMQAREAAPVAPPPEPQPQPKPEPEPKPVVKEEPKPDPEPPKPKVDIALEQEKKRKEEERKQKLAQQEKEKKEKLEKEKAEENRKKLAEEKKKQEEADKKKLDQQKAEADKKRKQQEAAEQKRRDEARAEEMRRLTGAIGSGGTGQAEKSTGSGRADASYLQKIGARIRSNTVFNVPDGLAGNPAAEFDVELLPDGSLRGVRLRKSSGLAGFDEAVKRAIERSQPFPADDTGKVPGRFTVVHKPKDQ</sequence>
<dbReference type="RefSeq" id="WP_188394177.1">
    <property type="nucleotide sequence ID" value="NZ_BMCG01000001.1"/>
</dbReference>
<keyword evidence="8" id="KW-1185">Reference proteome</keyword>
<name>A0A8J2XX25_9BURK</name>
<reference evidence="7" key="2">
    <citation type="submission" date="2020-09" db="EMBL/GenBank/DDBJ databases">
        <authorList>
            <person name="Sun Q."/>
            <person name="Sedlacek I."/>
        </authorList>
    </citation>
    <scope>NUCLEOTIDE SEQUENCE</scope>
    <source>
        <strain evidence="7">CCM 7086</strain>
    </source>
</reference>
<evidence type="ECO:0000256" key="2">
    <source>
        <dbReference type="ARBA" id="ARBA00022692"/>
    </source>
</evidence>
<proteinExistence type="predicted"/>
<keyword evidence="2 6" id="KW-0812">Transmembrane</keyword>
<dbReference type="EMBL" id="BMCG01000001">
    <property type="protein sequence ID" value="GGB95140.1"/>
    <property type="molecule type" value="Genomic_DNA"/>
</dbReference>
<comment type="subcellular location">
    <subcellularLocation>
        <location evidence="1">Membrane</location>
        <topology evidence="1">Single-pass membrane protein</topology>
    </subcellularLocation>
</comment>
<evidence type="ECO:0000256" key="3">
    <source>
        <dbReference type="ARBA" id="ARBA00022989"/>
    </source>
</evidence>
<feature type="region of interest" description="Disordered" evidence="5">
    <location>
        <begin position="275"/>
        <end position="299"/>
    </location>
</feature>
<feature type="compositionally biased region" description="Basic and acidic residues" evidence="5">
    <location>
        <begin position="74"/>
        <end position="186"/>
    </location>
</feature>
<keyword evidence="4 6" id="KW-0472">Membrane</keyword>
<evidence type="ECO:0000313" key="7">
    <source>
        <dbReference type="EMBL" id="GGB95140.1"/>
    </source>
</evidence>
<dbReference type="CDD" id="cd22249">
    <property type="entry name" value="UDM1_RNF168_RNF169-like"/>
    <property type="match status" value="1"/>
</dbReference>
<evidence type="ECO:0000256" key="4">
    <source>
        <dbReference type="ARBA" id="ARBA00023136"/>
    </source>
</evidence>
<gene>
    <name evidence="7" type="ORF">GCM10007205_00490</name>
</gene>
<evidence type="ECO:0000313" key="8">
    <source>
        <dbReference type="Proteomes" id="UP000620266"/>
    </source>
</evidence>
<evidence type="ECO:0000256" key="1">
    <source>
        <dbReference type="ARBA" id="ARBA00004167"/>
    </source>
</evidence>
<dbReference type="AlphaFoldDB" id="A0A8J2XX25"/>
<evidence type="ECO:0000256" key="5">
    <source>
        <dbReference type="SAM" id="MobiDB-lite"/>
    </source>
</evidence>
<dbReference type="NCBIfam" id="TIGR01352">
    <property type="entry name" value="tonB_Cterm"/>
    <property type="match status" value="1"/>
</dbReference>
<protein>
    <recommendedName>
        <fullName evidence="9">Cell envelope integrity protein TolA</fullName>
    </recommendedName>
</protein>
<evidence type="ECO:0008006" key="9">
    <source>
        <dbReference type="Google" id="ProtNLM"/>
    </source>
</evidence>
<evidence type="ECO:0000256" key="6">
    <source>
        <dbReference type="SAM" id="Phobius"/>
    </source>
</evidence>
<organism evidence="7 8">
    <name type="scientific">Oxalicibacterium flavum</name>
    <dbReference type="NCBI Taxonomy" id="179467"/>
    <lineage>
        <taxon>Bacteria</taxon>
        <taxon>Pseudomonadati</taxon>
        <taxon>Pseudomonadota</taxon>
        <taxon>Betaproteobacteria</taxon>
        <taxon>Burkholderiales</taxon>
        <taxon>Oxalobacteraceae</taxon>
        <taxon>Oxalicibacterium</taxon>
    </lineage>
</organism>
<dbReference type="SUPFAM" id="SSF74653">
    <property type="entry name" value="TolA/TonB C-terminal domain"/>
    <property type="match status" value="1"/>
</dbReference>
<comment type="caution">
    <text evidence="7">The sequence shown here is derived from an EMBL/GenBank/DDBJ whole genome shotgun (WGS) entry which is preliminary data.</text>
</comment>
<dbReference type="GO" id="GO:0016020">
    <property type="term" value="C:membrane"/>
    <property type="evidence" value="ECO:0007669"/>
    <property type="project" value="UniProtKB-SubCell"/>
</dbReference>
<feature type="compositionally biased region" description="Pro residues" evidence="5">
    <location>
        <begin position="62"/>
        <end position="73"/>
    </location>
</feature>
<dbReference type="InterPro" id="IPR006260">
    <property type="entry name" value="TonB/TolA_C"/>
</dbReference>
<dbReference type="Gene3D" id="3.30.1150.10">
    <property type="match status" value="1"/>
</dbReference>
<feature type="transmembrane region" description="Helical" evidence="6">
    <location>
        <begin position="15"/>
        <end position="35"/>
    </location>
</feature>
<feature type="region of interest" description="Disordered" evidence="5">
    <location>
        <begin position="58"/>
        <end position="209"/>
    </location>
</feature>
<reference evidence="7" key="1">
    <citation type="journal article" date="2014" name="Int. J. Syst. Evol. Microbiol.">
        <title>Complete genome sequence of Corynebacterium casei LMG S-19264T (=DSM 44701T), isolated from a smear-ripened cheese.</title>
        <authorList>
            <consortium name="US DOE Joint Genome Institute (JGI-PGF)"/>
            <person name="Walter F."/>
            <person name="Albersmeier A."/>
            <person name="Kalinowski J."/>
            <person name="Ruckert C."/>
        </authorList>
    </citation>
    <scope>NUCLEOTIDE SEQUENCE</scope>
    <source>
        <strain evidence="7">CCM 7086</strain>
    </source>
</reference>
<dbReference type="Proteomes" id="UP000620266">
    <property type="component" value="Unassembled WGS sequence"/>
</dbReference>
<dbReference type="Pfam" id="PF13103">
    <property type="entry name" value="TonB_2"/>
    <property type="match status" value="1"/>
</dbReference>